<name>A0A0J7AW00_COCIT</name>
<reference evidence="2" key="1">
    <citation type="journal article" date="2010" name="Genome Res.">
        <title>Population genomic sequencing of Coccidioides fungi reveals recent hybridization and transposon control.</title>
        <authorList>
            <person name="Neafsey D.E."/>
            <person name="Barker B.M."/>
            <person name="Sharpton T.J."/>
            <person name="Stajich J.E."/>
            <person name="Park D.J."/>
            <person name="Whiston E."/>
            <person name="Hung C.-Y."/>
            <person name="McMahan C."/>
            <person name="White J."/>
            <person name="Sykes S."/>
            <person name="Heiman D."/>
            <person name="Young S."/>
            <person name="Zeng Q."/>
            <person name="Abouelleil A."/>
            <person name="Aftuck L."/>
            <person name="Bessette D."/>
            <person name="Brown A."/>
            <person name="FitzGerald M."/>
            <person name="Lui A."/>
            <person name="Macdonald J.P."/>
            <person name="Priest M."/>
            <person name="Orbach M.J."/>
            <person name="Galgiani J.N."/>
            <person name="Kirkland T.N."/>
            <person name="Cole G.T."/>
            <person name="Birren B.W."/>
            <person name="Henn M.R."/>
            <person name="Taylor J.W."/>
            <person name="Rounsley S.D."/>
        </authorList>
    </citation>
    <scope>NUCLEOTIDE SEQUENCE [LARGE SCALE GENOMIC DNA]</scope>
    <source>
        <strain evidence="2">RMSCC 2394</strain>
    </source>
</reference>
<dbReference type="EMBL" id="DS028093">
    <property type="protein sequence ID" value="KMP01522.1"/>
    <property type="molecule type" value="Genomic_DNA"/>
</dbReference>
<dbReference type="AlphaFoldDB" id="A0A0J7AW00"/>
<sequence length="50" mass="5466">MEIFTSDLRLLCTASPDNATATQVVIYGRWSQLNLVQGDVYGGSITMSEL</sequence>
<gene>
    <name evidence="1" type="ORF">CIRG_01661</name>
</gene>
<evidence type="ECO:0000313" key="2">
    <source>
        <dbReference type="Proteomes" id="UP000054565"/>
    </source>
</evidence>
<dbReference type="Proteomes" id="UP000054565">
    <property type="component" value="Unassembled WGS sequence"/>
</dbReference>
<organism evidence="1 2">
    <name type="scientific">Coccidioides immitis RMSCC 2394</name>
    <dbReference type="NCBI Taxonomy" id="404692"/>
    <lineage>
        <taxon>Eukaryota</taxon>
        <taxon>Fungi</taxon>
        <taxon>Dikarya</taxon>
        <taxon>Ascomycota</taxon>
        <taxon>Pezizomycotina</taxon>
        <taxon>Eurotiomycetes</taxon>
        <taxon>Eurotiomycetidae</taxon>
        <taxon>Onygenales</taxon>
        <taxon>Onygenaceae</taxon>
        <taxon>Coccidioides</taxon>
    </lineage>
</organism>
<evidence type="ECO:0000313" key="1">
    <source>
        <dbReference type="EMBL" id="KMP01522.1"/>
    </source>
</evidence>
<protein>
    <submittedName>
        <fullName evidence="1">Uncharacterized protein</fullName>
    </submittedName>
</protein>
<accession>A0A0J7AW00</accession>
<proteinExistence type="predicted"/>